<dbReference type="Gene3D" id="2.120.10.30">
    <property type="entry name" value="TolB, C-terminal domain"/>
    <property type="match status" value="1"/>
</dbReference>
<evidence type="ECO:0000313" key="3">
    <source>
        <dbReference type="EMBL" id="MBL1119690.1"/>
    </source>
</evidence>
<comment type="caution">
    <text evidence="3">The sequence shown here is derived from an EMBL/GenBank/DDBJ whole genome shotgun (WGS) entry which is preliminary data.</text>
</comment>
<evidence type="ECO:0000259" key="2">
    <source>
        <dbReference type="Pfam" id="PF08450"/>
    </source>
</evidence>
<gene>
    <name evidence="3" type="ORF">JK364_46355</name>
</gene>
<dbReference type="PANTHER" id="PTHR10907">
    <property type="entry name" value="REGUCALCIN"/>
    <property type="match status" value="1"/>
</dbReference>
<feature type="domain" description="SMP-30/Gluconolactonase/LRE-like region" evidence="2">
    <location>
        <begin position="17"/>
        <end position="252"/>
    </location>
</feature>
<dbReference type="PRINTS" id="PR01790">
    <property type="entry name" value="SMP30FAMILY"/>
</dbReference>
<protein>
    <submittedName>
        <fullName evidence="3">SMP-30/gluconolactonase/LRE family protein</fullName>
    </submittedName>
</protein>
<dbReference type="InterPro" id="IPR011042">
    <property type="entry name" value="6-blade_b-propeller_TolB-like"/>
</dbReference>
<name>A0ABS1Q4T6_9ACTN</name>
<dbReference type="SUPFAM" id="SSF63829">
    <property type="entry name" value="Calcium-dependent phosphotriesterase"/>
    <property type="match status" value="1"/>
</dbReference>
<keyword evidence="4" id="KW-1185">Reference proteome</keyword>
<dbReference type="InterPro" id="IPR013658">
    <property type="entry name" value="SGL"/>
</dbReference>
<accession>A0ABS1Q4T6</accession>
<dbReference type="PANTHER" id="PTHR10907:SF47">
    <property type="entry name" value="REGUCALCIN"/>
    <property type="match status" value="1"/>
</dbReference>
<dbReference type="RefSeq" id="WP_201857465.1">
    <property type="nucleotide sequence ID" value="NZ_JAERRG010000035.1"/>
</dbReference>
<dbReference type="Pfam" id="PF08450">
    <property type="entry name" value="SGL"/>
    <property type="match status" value="1"/>
</dbReference>
<reference evidence="3 4" key="1">
    <citation type="submission" date="2021-01" db="EMBL/GenBank/DDBJ databases">
        <title>WGS of actinomycetes isolated from Thailand.</title>
        <authorList>
            <person name="Thawai C."/>
        </authorList>
    </citation>
    <scope>NUCLEOTIDE SEQUENCE [LARGE SCALE GENOMIC DNA]</scope>
    <source>
        <strain evidence="3 4">CA3R110</strain>
    </source>
</reference>
<dbReference type="Proteomes" id="UP000621510">
    <property type="component" value="Unassembled WGS sequence"/>
</dbReference>
<dbReference type="InterPro" id="IPR005511">
    <property type="entry name" value="SMP-30"/>
</dbReference>
<sequence>MKRIEAEQFTTSLTHHGEGPVWLGHHGLAVLDMLAGDAVLIDASGQENRREHFGETLAALRPRRDGGFVAGLERGFCLVDEHFMVTGTLECWTNSDVRMNDGACDPQGRFWCGSMAYDLTPGAGALWRLDPTGGVVQAIEGIGCSNGLAWTRDGTRGYYVDSLTDRIDILELGLDGEIAGRRPFADVTAEGFPDGIAVDRADGVWLAMFGSGRLLHFDHTGRPDAEIAVPVKQVTACTFVGPDYSQLCITTSRFGLTHPEIAAGAVFVATPDMGGFAPYTFSG</sequence>
<evidence type="ECO:0000256" key="1">
    <source>
        <dbReference type="ARBA" id="ARBA00008853"/>
    </source>
</evidence>
<proteinExistence type="inferred from homology"/>
<evidence type="ECO:0000313" key="4">
    <source>
        <dbReference type="Proteomes" id="UP000621510"/>
    </source>
</evidence>
<dbReference type="EMBL" id="JAERRG010000035">
    <property type="protein sequence ID" value="MBL1119690.1"/>
    <property type="molecule type" value="Genomic_DNA"/>
</dbReference>
<comment type="similarity">
    <text evidence="1">Belongs to the SMP-30/CGR1 family.</text>
</comment>
<organism evidence="3 4">
    <name type="scientific">Streptomyces endocoffeicus</name>
    <dbReference type="NCBI Taxonomy" id="2898945"/>
    <lineage>
        <taxon>Bacteria</taxon>
        <taxon>Bacillati</taxon>
        <taxon>Actinomycetota</taxon>
        <taxon>Actinomycetes</taxon>
        <taxon>Kitasatosporales</taxon>
        <taxon>Streptomycetaceae</taxon>
        <taxon>Streptomyces</taxon>
    </lineage>
</organism>